<dbReference type="AlphaFoldDB" id="A0A4S8QQZ9"/>
<evidence type="ECO:0000256" key="3">
    <source>
        <dbReference type="PROSITE-ProRule" id="PRU00169"/>
    </source>
</evidence>
<dbReference type="PANTHER" id="PTHR45339:SF1">
    <property type="entry name" value="HYBRID SIGNAL TRANSDUCTION HISTIDINE KINASE J"/>
    <property type="match status" value="1"/>
</dbReference>
<dbReference type="GO" id="GO:0000160">
    <property type="term" value="P:phosphorelay signal transduction system"/>
    <property type="evidence" value="ECO:0007669"/>
    <property type="project" value="UniProtKB-KW"/>
</dbReference>
<dbReference type="InterPro" id="IPR036890">
    <property type="entry name" value="HATPase_C_sf"/>
</dbReference>
<feature type="domain" description="Response regulatory" evidence="5">
    <location>
        <begin position="315"/>
        <end position="433"/>
    </location>
</feature>
<evidence type="ECO:0000256" key="1">
    <source>
        <dbReference type="ARBA" id="ARBA00022553"/>
    </source>
</evidence>
<comment type="caution">
    <text evidence="6">The sequence shown here is derived from an EMBL/GenBank/DDBJ whole genome shotgun (WGS) entry which is preliminary data.</text>
</comment>
<dbReference type="InterPro" id="IPR011006">
    <property type="entry name" value="CheY-like_superfamily"/>
</dbReference>
<dbReference type="PROSITE" id="PS50109">
    <property type="entry name" value="HIS_KIN"/>
    <property type="match status" value="1"/>
</dbReference>
<evidence type="ECO:0000259" key="5">
    <source>
        <dbReference type="PROSITE" id="PS50110"/>
    </source>
</evidence>
<evidence type="ECO:0000259" key="4">
    <source>
        <dbReference type="PROSITE" id="PS50109"/>
    </source>
</evidence>
<dbReference type="Pfam" id="PF00072">
    <property type="entry name" value="Response_reg"/>
    <property type="match status" value="1"/>
</dbReference>
<keyword evidence="1 3" id="KW-0597">Phosphoprotein</keyword>
<dbReference type="SUPFAM" id="SSF52172">
    <property type="entry name" value="CheY-like"/>
    <property type="match status" value="1"/>
</dbReference>
<evidence type="ECO:0000313" key="7">
    <source>
        <dbReference type="Proteomes" id="UP000308671"/>
    </source>
</evidence>
<dbReference type="Proteomes" id="UP000308671">
    <property type="component" value="Unassembled WGS sequence"/>
</dbReference>
<keyword evidence="7" id="KW-1185">Reference proteome</keyword>
<dbReference type="SUPFAM" id="SSF55874">
    <property type="entry name" value="ATPase domain of HSP90 chaperone/DNA topoisomerase II/histidine kinase"/>
    <property type="match status" value="1"/>
</dbReference>
<dbReference type="Gene3D" id="3.30.565.10">
    <property type="entry name" value="Histidine kinase-like ATPase, C-terminal domain"/>
    <property type="match status" value="1"/>
</dbReference>
<dbReference type="InterPro" id="IPR001789">
    <property type="entry name" value="Sig_transdc_resp-reg_receiver"/>
</dbReference>
<evidence type="ECO:0000256" key="2">
    <source>
        <dbReference type="ARBA" id="ARBA00023012"/>
    </source>
</evidence>
<dbReference type="InterPro" id="IPR005467">
    <property type="entry name" value="His_kinase_dom"/>
</dbReference>
<dbReference type="InterPro" id="IPR003594">
    <property type="entry name" value="HATPase_dom"/>
</dbReference>
<dbReference type="PROSITE" id="PS50110">
    <property type="entry name" value="RESPONSE_REGULATORY"/>
    <property type="match status" value="1"/>
</dbReference>
<dbReference type="Pfam" id="PF02518">
    <property type="entry name" value="HATPase_c"/>
    <property type="match status" value="1"/>
</dbReference>
<protein>
    <recommendedName>
        <fullName evidence="8">Histidine kinase</fullName>
    </recommendedName>
</protein>
<dbReference type="SMART" id="SM00387">
    <property type="entry name" value="HATPase_c"/>
    <property type="match status" value="1"/>
</dbReference>
<dbReference type="SMART" id="SM00448">
    <property type="entry name" value="REC"/>
    <property type="match status" value="1"/>
</dbReference>
<feature type="modified residue" description="4-aspartylphosphate" evidence="3">
    <location>
        <position position="364"/>
    </location>
</feature>
<keyword evidence="2" id="KW-0902">Two-component regulatory system</keyword>
<dbReference type="GO" id="GO:0071474">
    <property type="term" value="P:cellular hyperosmotic response"/>
    <property type="evidence" value="ECO:0007669"/>
    <property type="project" value="TreeGrafter"/>
</dbReference>
<proteinExistence type="predicted"/>
<accession>A0A4S8QQZ9</accession>
<feature type="domain" description="Histidine kinase" evidence="4">
    <location>
        <begin position="1"/>
        <end position="170"/>
    </location>
</feature>
<evidence type="ECO:0008006" key="8">
    <source>
        <dbReference type="Google" id="ProtNLM"/>
    </source>
</evidence>
<evidence type="ECO:0000313" key="6">
    <source>
        <dbReference type="EMBL" id="THV46611.1"/>
    </source>
</evidence>
<dbReference type="GO" id="GO:0004673">
    <property type="term" value="F:protein histidine kinase activity"/>
    <property type="evidence" value="ECO:0007669"/>
    <property type="project" value="TreeGrafter"/>
</dbReference>
<sequence length="440" mass="49646">MDSVNVTLEEIPYQLPATILEALMRLTKRANEKSIELRYLVNSSIPSRVIGDPIRLCQVIMKLVRNAIKFAEKGEVKLTVQIAKHDLATAEEQALEVIVSDNGTGIQKGDLDLIFDTSRQENGLPYRKGSDSSFGLSFFEDLAKQMGGDIRVESQYGKGTSFFFTSLLRRAISDESFILRQLKPYNGHSVLFIDQGRTGYERQIALMLEELGFVPATADSVSHIEQPREGMYDIILVDSIASAREVRSIDVFKKVPILLLGLPDPFEFSLSPALYLHIASYMTTPCLAIDLGYNIFQPLEKQSPLVPTDNLSSLAILLAEDNVVNQKVYRKILKKYTHVVTVVENGLEAFEAVRANKYDILLMDIKMPVMGGFEATLKIREYEQSQGLRRIPIIALTLAKQKEEEECLKTGMDECLSKPTFERHLIRMISKYIRHKDMVS</sequence>
<organism evidence="6 7">
    <name type="scientific">Botrytis galanthina</name>
    <dbReference type="NCBI Taxonomy" id="278940"/>
    <lineage>
        <taxon>Eukaryota</taxon>
        <taxon>Fungi</taxon>
        <taxon>Dikarya</taxon>
        <taxon>Ascomycota</taxon>
        <taxon>Pezizomycotina</taxon>
        <taxon>Leotiomycetes</taxon>
        <taxon>Helotiales</taxon>
        <taxon>Sclerotiniaceae</taxon>
        <taxon>Botrytis</taxon>
    </lineage>
</organism>
<dbReference type="Gene3D" id="3.40.50.2300">
    <property type="match status" value="1"/>
</dbReference>
<dbReference type="EMBL" id="PQXL01000373">
    <property type="protein sequence ID" value="THV46611.1"/>
    <property type="molecule type" value="Genomic_DNA"/>
</dbReference>
<gene>
    <name evidence="6" type="ORF">BGAL_0373g00170</name>
</gene>
<dbReference type="PANTHER" id="PTHR45339">
    <property type="entry name" value="HYBRID SIGNAL TRANSDUCTION HISTIDINE KINASE J"/>
    <property type="match status" value="1"/>
</dbReference>
<name>A0A4S8QQZ9_9HELO</name>
<dbReference type="CDD" id="cd17546">
    <property type="entry name" value="REC_hyHK_CKI1_RcsC-like"/>
    <property type="match status" value="1"/>
</dbReference>
<dbReference type="OrthoDB" id="60033at2759"/>
<reference evidence="6 7" key="1">
    <citation type="submission" date="2017-12" db="EMBL/GenBank/DDBJ databases">
        <title>Comparative genomics of Botrytis spp.</title>
        <authorList>
            <person name="Valero-Jimenez C.A."/>
            <person name="Tapia P."/>
            <person name="Veloso J."/>
            <person name="Silva-Moreno E."/>
            <person name="Staats M."/>
            <person name="Valdes J.H."/>
            <person name="Van Kan J.A.L."/>
        </authorList>
    </citation>
    <scope>NUCLEOTIDE SEQUENCE [LARGE SCALE GENOMIC DNA]</scope>
    <source>
        <strain evidence="6 7">MUCL435</strain>
    </source>
</reference>